<evidence type="ECO:0000313" key="11">
    <source>
        <dbReference type="EMBL" id="CDP01380.1"/>
    </source>
</evidence>
<evidence type="ECO:0000256" key="8">
    <source>
        <dbReference type="ARBA" id="ARBA00023157"/>
    </source>
</evidence>
<evidence type="ECO:0000256" key="9">
    <source>
        <dbReference type="ARBA" id="ARBA00023180"/>
    </source>
</evidence>
<keyword evidence="8" id="KW-1015">Disulfide bond</keyword>
<dbReference type="PhylomeDB" id="A0A068TYK8"/>
<dbReference type="GO" id="GO:0006508">
    <property type="term" value="P:proteolysis"/>
    <property type="evidence" value="ECO:0007669"/>
    <property type="project" value="UniProtKB-KW"/>
</dbReference>
<dbReference type="Gene3D" id="3.40.50.11320">
    <property type="match status" value="1"/>
</dbReference>
<dbReference type="PANTHER" id="PTHR11802:SF460">
    <property type="entry name" value="CARBOXYPEPTIDASE"/>
    <property type="match status" value="1"/>
</dbReference>
<dbReference type="MEROPS" id="S10.A41"/>
<gene>
    <name evidence="11" type="ORF">GSCOC_T00034994001</name>
</gene>
<dbReference type="OMA" id="FGKYPQY"/>
<evidence type="ECO:0000256" key="5">
    <source>
        <dbReference type="ARBA" id="ARBA00022670"/>
    </source>
</evidence>
<dbReference type="PANTHER" id="PTHR11802">
    <property type="entry name" value="SERINE PROTEASE FAMILY S10 SERINE CARBOXYPEPTIDASE"/>
    <property type="match status" value="1"/>
</dbReference>
<keyword evidence="3" id="KW-0964">Secreted</keyword>
<keyword evidence="4 10" id="KW-0121">Carboxypeptidase</keyword>
<accession>A0A068TYK8</accession>
<proteinExistence type="inferred from homology"/>
<name>A0A068TYK8_COFCA</name>
<organism evidence="11 12">
    <name type="scientific">Coffea canephora</name>
    <name type="common">Robusta coffee</name>
    <dbReference type="NCBI Taxonomy" id="49390"/>
    <lineage>
        <taxon>Eukaryota</taxon>
        <taxon>Viridiplantae</taxon>
        <taxon>Streptophyta</taxon>
        <taxon>Embryophyta</taxon>
        <taxon>Tracheophyta</taxon>
        <taxon>Spermatophyta</taxon>
        <taxon>Magnoliopsida</taxon>
        <taxon>eudicotyledons</taxon>
        <taxon>Gunneridae</taxon>
        <taxon>Pentapetalae</taxon>
        <taxon>asterids</taxon>
        <taxon>lamiids</taxon>
        <taxon>Gentianales</taxon>
        <taxon>Rubiaceae</taxon>
        <taxon>Ixoroideae</taxon>
        <taxon>Gardenieae complex</taxon>
        <taxon>Bertiereae - Coffeeae clade</taxon>
        <taxon>Coffeeae</taxon>
        <taxon>Coffea</taxon>
    </lineage>
</organism>
<dbReference type="InterPro" id="IPR029058">
    <property type="entry name" value="AB_hydrolase_fold"/>
</dbReference>
<evidence type="ECO:0000256" key="1">
    <source>
        <dbReference type="ARBA" id="ARBA00004613"/>
    </source>
</evidence>
<dbReference type="SUPFAM" id="SSF53474">
    <property type="entry name" value="alpha/beta-Hydrolases"/>
    <property type="match status" value="1"/>
</dbReference>
<dbReference type="Pfam" id="PF00450">
    <property type="entry name" value="Peptidase_S10"/>
    <property type="match status" value="1"/>
</dbReference>
<keyword evidence="5 10" id="KW-0645">Protease</keyword>
<dbReference type="EC" id="3.4.16.-" evidence="10"/>
<protein>
    <recommendedName>
        <fullName evidence="10">Carboxypeptidase</fullName>
        <ecNumber evidence="10">3.4.16.-</ecNumber>
    </recommendedName>
</protein>
<feature type="signal peptide" evidence="10">
    <location>
        <begin position="1"/>
        <end position="24"/>
    </location>
</feature>
<dbReference type="InterPro" id="IPR001563">
    <property type="entry name" value="Peptidase_S10"/>
</dbReference>
<comment type="similarity">
    <text evidence="2 10">Belongs to the peptidase S10 family.</text>
</comment>
<dbReference type="GO" id="GO:0005576">
    <property type="term" value="C:extracellular region"/>
    <property type="evidence" value="ECO:0007669"/>
    <property type="project" value="UniProtKB-SubCell"/>
</dbReference>
<keyword evidence="7 10" id="KW-0378">Hydrolase</keyword>
<comment type="subcellular location">
    <subcellularLocation>
        <location evidence="1">Secreted</location>
    </subcellularLocation>
</comment>
<dbReference type="PROSITE" id="PS00560">
    <property type="entry name" value="CARBOXYPEPT_SER_HIS"/>
    <property type="match status" value="1"/>
</dbReference>
<sequence length="496" mass="55492">MEKLQLSLKLLFLVLSLLCHDGKASISSIGGLKMEELLQEEPSQNFASPKFGSDTSFSLSSAYLYSQSGRKENDKIQRLPGQPDGVDFNQYSGYVTVDPNSGRALFYYFVESPRNSSSNPLVLWLNGGPGCSSLGAGALTELGPFRVEKGGKILYRNQYAWNADANIIFLESPAGVGFSYTNTTSDYDFTGDERTAVDTYTFLVNWLERFPEYKTRDFFIAGESYAGHYVPQLAQVILHANTNTNHTKINLKGIAVGNGLIDYESYSRGWLDYYWTHALISDEMYIGHKSNCNFSSPAPPSDICRQYQDQVTNATKDIYSYDIFAPLCNSTSSSTLASIYQFFIFSKCANVVDQIYVFDPCSLDYAFDYLNNPAVQIALHVDAATFPYPWELCNLTMNGSWKDRRLPILPIITDGDTDGAVPVTSSRYAINKLGISVKTPWYPWYLQNEVGGYVVEYENLMFVTIRGSGHFVPSYQPARALALFSSFINQKLLPSK</sequence>
<dbReference type="FunFam" id="3.40.50.11320:FF:000002">
    <property type="entry name" value="Carboxypeptidase"/>
    <property type="match status" value="1"/>
</dbReference>
<evidence type="ECO:0000256" key="10">
    <source>
        <dbReference type="RuleBase" id="RU361156"/>
    </source>
</evidence>
<dbReference type="PRINTS" id="PR00724">
    <property type="entry name" value="CRBOXYPTASEC"/>
</dbReference>
<dbReference type="AlphaFoldDB" id="A0A068TYK8"/>
<dbReference type="Gene3D" id="6.10.250.940">
    <property type="match status" value="1"/>
</dbReference>
<dbReference type="EMBL" id="HG739090">
    <property type="protein sequence ID" value="CDP01380.1"/>
    <property type="molecule type" value="Genomic_DNA"/>
</dbReference>
<dbReference type="InterPro" id="IPR018202">
    <property type="entry name" value="Ser_caboxypep_ser_AS"/>
</dbReference>
<dbReference type="InParanoid" id="A0A068TYK8"/>
<evidence type="ECO:0000256" key="6">
    <source>
        <dbReference type="ARBA" id="ARBA00022729"/>
    </source>
</evidence>
<dbReference type="InterPro" id="IPR033124">
    <property type="entry name" value="Ser_caboxypep_his_AS"/>
</dbReference>
<evidence type="ECO:0000256" key="3">
    <source>
        <dbReference type="ARBA" id="ARBA00022525"/>
    </source>
</evidence>
<keyword evidence="9" id="KW-0325">Glycoprotein</keyword>
<dbReference type="Proteomes" id="UP000295252">
    <property type="component" value="Chromosome II"/>
</dbReference>
<evidence type="ECO:0000313" key="12">
    <source>
        <dbReference type="Proteomes" id="UP000295252"/>
    </source>
</evidence>
<dbReference type="GO" id="GO:0005773">
    <property type="term" value="C:vacuole"/>
    <property type="evidence" value="ECO:0007669"/>
    <property type="project" value="TreeGrafter"/>
</dbReference>
<evidence type="ECO:0000256" key="2">
    <source>
        <dbReference type="ARBA" id="ARBA00009431"/>
    </source>
</evidence>
<dbReference type="FunFam" id="3.40.50.1820:FF:000573">
    <property type="entry name" value="Carboxypeptidase"/>
    <property type="match status" value="1"/>
</dbReference>
<dbReference type="PROSITE" id="PS00131">
    <property type="entry name" value="CARBOXYPEPT_SER_SER"/>
    <property type="match status" value="1"/>
</dbReference>
<keyword evidence="12" id="KW-1185">Reference proteome</keyword>
<dbReference type="Gramene" id="CDP01380">
    <property type="protein sequence ID" value="CDP01380"/>
    <property type="gene ID" value="GSCOC_T00034994001"/>
</dbReference>
<dbReference type="Gene3D" id="3.40.50.1820">
    <property type="entry name" value="alpha/beta hydrolase"/>
    <property type="match status" value="1"/>
</dbReference>
<keyword evidence="6 10" id="KW-0732">Signal</keyword>
<evidence type="ECO:0000256" key="7">
    <source>
        <dbReference type="ARBA" id="ARBA00022801"/>
    </source>
</evidence>
<dbReference type="GO" id="GO:0004185">
    <property type="term" value="F:serine-type carboxypeptidase activity"/>
    <property type="evidence" value="ECO:0007669"/>
    <property type="project" value="UniProtKB-UniRule"/>
</dbReference>
<evidence type="ECO:0000256" key="4">
    <source>
        <dbReference type="ARBA" id="ARBA00022645"/>
    </source>
</evidence>
<reference evidence="12" key="1">
    <citation type="journal article" date="2014" name="Science">
        <title>The coffee genome provides insight into the convergent evolution of caffeine biosynthesis.</title>
        <authorList>
            <person name="Denoeud F."/>
            <person name="Carretero-Paulet L."/>
            <person name="Dereeper A."/>
            <person name="Droc G."/>
            <person name="Guyot R."/>
            <person name="Pietrella M."/>
            <person name="Zheng C."/>
            <person name="Alberti A."/>
            <person name="Anthony F."/>
            <person name="Aprea G."/>
            <person name="Aury J.M."/>
            <person name="Bento P."/>
            <person name="Bernard M."/>
            <person name="Bocs S."/>
            <person name="Campa C."/>
            <person name="Cenci A."/>
            <person name="Combes M.C."/>
            <person name="Crouzillat D."/>
            <person name="Da Silva C."/>
            <person name="Daddiego L."/>
            <person name="De Bellis F."/>
            <person name="Dussert S."/>
            <person name="Garsmeur O."/>
            <person name="Gayraud T."/>
            <person name="Guignon V."/>
            <person name="Jahn K."/>
            <person name="Jamilloux V."/>
            <person name="Joet T."/>
            <person name="Labadie K."/>
            <person name="Lan T."/>
            <person name="Leclercq J."/>
            <person name="Lepelley M."/>
            <person name="Leroy T."/>
            <person name="Li L.T."/>
            <person name="Librado P."/>
            <person name="Lopez L."/>
            <person name="Munoz A."/>
            <person name="Noel B."/>
            <person name="Pallavicini A."/>
            <person name="Perrotta G."/>
            <person name="Poncet V."/>
            <person name="Pot D."/>
            <person name="Priyono X."/>
            <person name="Rigoreau M."/>
            <person name="Rouard M."/>
            <person name="Rozas J."/>
            <person name="Tranchant-Dubreuil C."/>
            <person name="VanBuren R."/>
            <person name="Zhang Q."/>
            <person name="Andrade A.C."/>
            <person name="Argout X."/>
            <person name="Bertrand B."/>
            <person name="de Kochko A."/>
            <person name="Graziosi G."/>
            <person name="Henry R.J."/>
            <person name="Jayarama X."/>
            <person name="Ming R."/>
            <person name="Nagai C."/>
            <person name="Rounsley S."/>
            <person name="Sankoff D."/>
            <person name="Giuliano G."/>
            <person name="Albert V.A."/>
            <person name="Wincker P."/>
            <person name="Lashermes P."/>
        </authorList>
    </citation>
    <scope>NUCLEOTIDE SEQUENCE [LARGE SCALE GENOMIC DNA]</scope>
    <source>
        <strain evidence="12">cv. DH200-94</strain>
    </source>
</reference>
<feature type="chain" id="PRO_5005103878" description="Carboxypeptidase" evidence="10">
    <location>
        <begin position="25"/>
        <end position="496"/>
    </location>
</feature>